<dbReference type="EMBL" id="OK149171">
    <property type="protein sequence ID" value="UCR75555.1"/>
    <property type="molecule type" value="Genomic_DNA"/>
</dbReference>
<feature type="transmembrane region" description="Helical" evidence="1">
    <location>
        <begin position="6"/>
        <end position="27"/>
    </location>
</feature>
<name>A0AAE9BZJ1_9CAUD</name>
<evidence type="ECO:0000256" key="1">
    <source>
        <dbReference type="SAM" id="Phobius"/>
    </source>
</evidence>
<organism evidence="2 3">
    <name type="scientific">Alcaligenes phage vB_Af_QDWS595</name>
    <dbReference type="NCBI Taxonomy" id="2877946"/>
    <lineage>
        <taxon>Viruses</taxon>
        <taxon>Duplodnaviria</taxon>
        <taxon>Heunggongvirae</taxon>
        <taxon>Uroviricota</taxon>
        <taxon>Caudoviricetes</taxon>
        <taxon>Schitoviridae</taxon>
        <taxon>Petruschkyvirus</taxon>
        <taxon>Petruschkyvirus QDWS595</taxon>
    </lineage>
</organism>
<keyword evidence="1" id="KW-1133">Transmembrane helix</keyword>
<protein>
    <submittedName>
        <fullName evidence="2">Uncharacterized protein</fullName>
    </submittedName>
</protein>
<reference evidence="2" key="1">
    <citation type="submission" date="2021-09" db="EMBL/GenBank/DDBJ databases">
        <title>Complete genome analysis of a novel Alcaligenes phage vB_Af_QDWS595.</title>
        <authorList>
            <person name="Jing Y."/>
            <person name="Wang J."/>
        </authorList>
    </citation>
    <scope>NUCLEOTIDE SEQUENCE</scope>
</reference>
<gene>
    <name evidence="2" type="ORF">vBAfaPQDWS595_71</name>
</gene>
<evidence type="ECO:0000313" key="2">
    <source>
        <dbReference type="EMBL" id="UCR75555.1"/>
    </source>
</evidence>
<keyword evidence="1" id="KW-0472">Membrane</keyword>
<evidence type="ECO:0000313" key="3">
    <source>
        <dbReference type="Proteomes" id="UP000827952"/>
    </source>
</evidence>
<keyword evidence="3" id="KW-1185">Reference proteome</keyword>
<dbReference type="Proteomes" id="UP000827952">
    <property type="component" value="Segment"/>
</dbReference>
<proteinExistence type="predicted"/>
<keyword evidence="1" id="KW-0812">Transmembrane</keyword>
<accession>A0AAE9BZJ1</accession>
<sequence>MFKKIILNAVGVVFGVVATLYMADWFMEILFTHPMYMGM</sequence>